<keyword evidence="13" id="KW-1185">Reference proteome</keyword>
<dbReference type="Pfam" id="PF02701">
    <property type="entry name" value="Zn_ribbon_Dof"/>
    <property type="match status" value="1"/>
</dbReference>
<keyword evidence="2 8" id="KW-0863">Zinc-finger</keyword>
<dbReference type="AlphaFoldDB" id="A0ABD1M383"/>
<name>A0ABD1M383_9FABA</name>
<keyword evidence="6 9" id="KW-0804">Transcription</keyword>
<comment type="subcellular location">
    <subcellularLocation>
        <location evidence="8 9">Nucleus</location>
    </subcellularLocation>
</comment>
<keyword evidence="3 9" id="KW-0862">Zinc</keyword>
<keyword evidence="4 9" id="KW-0805">Transcription regulation</keyword>
<evidence type="ECO:0000313" key="13">
    <source>
        <dbReference type="Proteomes" id="UP001603857"/>
    </source>
</evidence>
<dbReference type="GO" id="GO:0005634">
    <property type="term" value="C:nucleus"/>
    <property type="evidence" value="ECO:0007669"/>
    <property type="project" value="UniProtKB-SubCell"/>
</dbReference>
<dbReference type="InterPro" id="IPR003851">
    <property type="entry name" value="Znf_Dof"/>
</dbReference>
<evidence type="ECO:0000256" key="1">
    <source>
        <dbReference type="ARBA" id="ARBA00022723"/>
    </source>
</evidence>
<evidence type="ECO:0000256" key="3">
    <source>
        <dbReference type="ARBA" id="ARBA00022833"/>
    </source>
</evidence>
<feature type="compositionally biased region" description="Polar residues" evidence="10">
    <location>
        <begin position="14"/>
        <end position="32"/>
    </location>
</feature>
<evidence type="ECO:0000256" key="4">
    <source>
        <dbReference type="ARBA" id="ARBA00023015"/>
    </source>
</evidence>
<dbReference type="PROSITE" id="PS01361">
    <property type="entry name" value="ZF_DOF_1"/>
    <property type="match status" value="1"/>
</dbReference>
<sequence>MVFPSLPIYLDPPNWSQQQPNHPEGNDNQNHQVTPPQLQPSPPSTVGASIGGGGFQGSIRPGSMADRARMAKMHQPDAALKCPRCESTNTKFCYYNNYSLSQPRHFCKTCRRYWTRGGALRSVPVGGGCRRNKRSKGRSGRSKSPMKPATGSTSASANSSSSGCTNDHVMMMMMAHMPTPTQTQFPFLTSLHHNYNSDYVSGGVGSQFGVTPTTPLVAINGNTSNNNVEFQIGTSSALGNGGGGAMLSSNSLGELWRLNNHQQVQHQFPFLSSTNLEPQIGAFQFGGESNNGEPPSYAKDGGRFNIRSKMDSISSVSGIMPQINTVKLEESQGLSLPKNLLMMSSSGNDHALWNGSGNHNAWSEVPSFTPSPNHLL</sequence>
<dbReference type="PANTHER" id="PTHR31992">
    <property type="entry name" value="DOF ZINC FINGER PROTEIN DOF1.4-RELATED"/>
    <property type="match status" value="1"/>
</dbReference>
<dbReference type="PROSITE" id="PS50884">
    <property type="entry name" value="ZF_DOF_2"/>
    <property type="match status" value="1"/>
</dbReference>
<proteinExistence type="predicted"/>
<evidence type="ECO:0000256" key="9">
    <source>
        <dbReference type="RuleBase" id="RU369094"/>
    </source>
</evidence>
<dbReference type="PANTHER" id="PTHR31992:SF357">
    <property type="entry name" value="DOF ZINC FINGER PROTEIN"/>
    <property type="match status" value="1"/>
</dbReference>
<keyword evidence="7 8" id="KW-0539">Nucleus</keyword>
<evidence type="ECO:0000256" key="5">
    <source>
        <dbReference type="ARBA" id="ARBA00023125"/>
    </source>
</evidence>
<organism evidence="12 13">
    <name type="scientific">Flemingia macrophylla</name>
    <dbReference type="NCBI Taxonomy" id="520843"/>
    <lineage>
        <taxon>Eukaryota</taxon>
        <taxon>Viridiplantae</taxon>
        <taxon>Streptophyta</taxon>
        <taxon>Embryophyta</taxon>
        <taxon>Tracheophyta</taxon>
        <taxon>Spermatophyta</taxon>
        <taxon>Magnoliopsida</taxon>
        <taxon>eudicotyledons</taxon>
        <taxon>Gunneridae</taxon>
        <taxon>Pentapetalae</taxon>
        <taxon>rosids</taxon>
        <taxon>fabids</taxon>
        <taxon>Fabales</taxon>
        <taxon>Fabaceae</taxon>
        <taxon>Papilionoideae</taxon>
        <taxon>50 kb inversion clade</taxon>
        <taxon>NPAAA clade</taxon>
        <taxon>indigoferoid/millettioid clade</taxon>
        <taxon>Phaseoleae</taxon>
        <taxon>Flemingia</taxon>
    </lineage>
</organism>
<dbReference type="InterPro" id="IPR045174">
    <property type="entry name" value="Dof"/>
</dbReference>
<accession>A0ABD1M383</accession>
<dbReference type="Proteomes" id="UP001603857">
    <property type="component" value="Unassembled WGS sequence"/>
</dbReference>
<evidence type="ECO:0000256" key="7">
    <source>
        <dbReference type="ARBA" id="ARBA00023242"/>
    </source>
</evidence>
<feature type="region of interest" description="Disordered" evidence="10">
    <location>
        <begin position="10"/>
        <end position="62"/>
    </location>
</feature>
<evidence type="ECO:0000259" key="11">
    <source>
        <dbReference type="PROSITE" id="PS50884"/>
    </source>
</evidence>
<gene>
    <name evidence="12" type="ORF">Fmac_017166</name>
</gene>
<protein>
    <recommendedName>
        <fullName evidence="9">Dof zinc finger protein</fullName>
    </recommendedName>
</protein>
<dbReference type="GO" id="GO:0003700">
    <property type="term" value="F:DNA-binding transcription factor activity"/>
    <property type="evidence" value="ECO:0007669"/>
    <property type="project" value="UniProtKB-UniRule"/>
</dbReference>
<evidence type="ECO:0000313" key="12">
    <source>
        <dbReference type="EMBL" id="KAL2329585.1"/>
    </source>
</evidence>
<dbReference type="GO" id="GO:0008270">
    <property type="term" value="F:zinc ion binding"/>
    <property type="evidence" value="ECO:0007669"/>
    <property type="project" value="UniProtKB-KW"/>
</dbReference>
<evidence type="ECO:0000256" key="10">
    <source>
        <dbReference type="SAM" id="MobiDB-lite"/>
    </source>
</evidence>
<evidence type="ECO:0000256" key="8">
    <source>
        <dbReference type="PROSITE-ProRule" id="PRU00071"/>
    </source>
</evidence>
<dbReference type="GO" id="GO:0003677">
    <property type="term" value="F:DNA binding"/>
    <property type="evidence" value="ECO:0007669"/>
    <property type="project" value="UniProtKB-UniRule"/>
</dbReference>
<feature type="compositionally biased region" description="Low complexity" evidence="10">
    <location>
        <begin position="149"/>
        <end position="162"/>
    </location>
</feature>
<feature type="domain" description="Dof-type" evidence="11">
    <location>
        <begin position="80"/>
        <end position="134"/>
    </location>
</feature>
<comment type="caution">
    <text evidence="12">The sequence shown here is derived from an EMBL/GenBank/DDBJ whole genome shotgun (WGS) entry which is preliminary data.</text>
</comment>
<keyword evidence="5 8" id="KW-0238">DNA-binding</keyword>
<evidence type="ECO:0000256" key="2">
    <source>
        <dbReference type="ARBA" id="ARBA00022771"/>
    </source>
</evidence>
<reference evidence="12 13" key="1">
    <citation type="submission" date="2024-08" db="EMBL/GenBank/DDBJ databases">
        <title>Insights into the chromosomal genome structure of Flemingia macrophylla.</title>
        <authorList>
            <person name="Ding Y."/>
            <person name="Zhao Y."/>
            <person name="Bi W."/>
            <person name="Wu M."/>
            <person name="Zhao G."/>
            <person name="Gong Y."/>
            <person name="Li W."/>
            <person name="Zhang P."/>
        </authorList>
    </citation>
    <scope>NUCLEOTIDE SEQUENCE [LARGE SCALE GENOMIC DNA]</scope>
    <source>
        <strain evidence="12">DYQJB</strain>
        <tissue evidence="12">Leaf</tissue>
    </source>
</reference>
<keyword evidence="1 9" id="KW-0479">Metal-binding</keyword>
<feature type="compositionally biased region" description="Basic residues" evidence="10">
    <location>
        <begin position="130"/>
        <end position="141"/>
    </location>
</feature>
<evidence type="ECO:0000256" key="6">
    <source>
        <dbReference type="ARBA" id="ARBA00023163"/>
    </source>
</evidence>
<dbReference type="EMBL" id="JBGMDY010000006">
    <property type="protein sequence ID" value="KAL2329585.1"/>
    <property type="molecule type" value="Genomic_DNA"/>
</dbReference>
<feature type="region of interest" description="Disordered" evidence="10">
    <location>
        <begin position="124"/>
        <end position="162"/>
    </location>
</feature>
<comment type="function">
    <text evidence="9">Transcription factor that binds specifically to a 5'-AA[AG]G-3' consensus core sequence.</text>
</comment>